<protein>
    <submittedName>
        <fullName evidence="1">Uncharacterized protein</fullName>
    </submittedName>
</protein>
<feature type="non-terminal residue" evidence="1">
    <location>
        <position position="1"/>
    </location>
</feature>
<gene>
    <name evidence="1" type="ORF">GX618_01310</name>
</gene>
<comment type="caution">
    <text evidence="1">The sequence shown here is derived from an EMBL/GenBank/DDBJ whole genome shotgun (WGS) entry which is preliminary data.</text>
</comment>
<name>A0A847ET80_9BACT</name>
<evidence type="ECO:0000313" key="1">
    <source>
        <dbReference type="EMBL" id="NLE30896.1"/>
    </source>
</evidence>
<reference evidence="1 2" key="1">
    <citation type="journal article" date="2020" name="Biotechnol. Biofuels">
        <title>New insights from the biogas microbiome by comprehensive genome-resolved metagenomics of nearly 1600 species originating from multiple anaerobic digesters.</title>
        <authorList>
            <person name="Campanaro S."/>
            <person name="Treu L."/>
            <person name="Rodriguez-R L.M."/>
            <person name="Kovalovszki A."/>
            <person name="Ziels R.M."/>
            <person name="Maus I."/>
            <person name="Zhu X."/>
            <person name="Kougias P.G."/>
            <person name="Basile A."/>
            <person name="Luo G."/>
            <person name="Schluter A."/>
            <person name="Konstantinidis K.T."/>
            <person name="Angelidaki I."/>
        </authorList>
    </citation>
    <scope>NUCLEOTIDE SEQUENCE [LARGE SCALE GENOMIC DNA]</scope>
    <source>
        <strain evidence="1">AS06rmzACSIP_421</strain>
    </source>
</reference>
<accession>A0A847ET80</accession>
<evidence type="ECO:0000313" key="2">
    <source>
        <dbReference type="Proteomes" id="UP000554004"/>
    </source>
</evidence>
<dbReference type="EMBL" id="JAAZAL010000044">
    <property type="protein sequence ID" value="NLE30896.1"/>
    <property type="molecule type" value="Genomic_DNA"/>
</dbReference>
<dbReference type="AlphaFoldDB" id="A0A847ET80"/>
<sequence length="183" mass="21160">RIYTKFNDIWYETITEDDARTALSRLVQEEIEREMLMASSDKQSLLPDFPWVLDIPKEYLIKYSPTQLKELRAVTFQKIGSEESIEIYPLGRWKERDLDAYLFDYCTLKTTEELKYGVLNSVPISFRETLGLKSTVQIGSENATAYTVANSYNSMVYVILSSNPNSPLLEYIIDNIKPSNTKD</sequence>
<organism evidence="1 2">
    <name type="scientific">Candidatus Dojkabacteria bacterium</name>
    <dbReference type="NCBI Taxonomy" id="2099670"/>
    <lineage>
        <taxon>Bacteria</taxon>
        <taxon>Candidatus Dojkabacteria</taxon>
    </lineage>
</organism>
<proteinExistence type="predicted"/>
<dbReference type="Proteomes" id="UP000554004">
    <property type="component" value="Unassembled WGS sequence"/>
</dbReference>